<dbReference type="EMBL" id="BHYL01000070">
    <property type="protein sequence ID" value="GCD19494.1"/>
    <property type="molecule type" value="Genomic_DNA"/>
</dbReference>
<keyword evidence="3" id="KW-1185">Reference proteome</keyword>
<protein>
    <submittedName>
        <fullName evidence="2">Uncharacterized protein</fullName>
    </submittedName>
</protein>
<feature type="compositionally biased region" description="Basic and acidic residues" evidence="1">
    <location>
        <begin position="81"/>
        <end position="97"/>
    </location>
</feature>
<comment type="caution">
    <text evidence="2">The sequence shown here is derived from an EMBL/GenBank/DDBJ whole genome shotgun (WGS) entry which is preliminary data.</text>
</comment>
<name>A0A401UXZ9_9CELL</name>
<dbReference type="AlphaFoldDB" id="A0A401UXZ9"/>
<evidence type="ECO:0000313" key="3">
    <source>
        <dbReference type="Proteomes" id="UP000288246"/>
    </source>
</evidence>
<accession>A0A401UXZ9</accession>
<sequence length="97" mass="11220">MPRVVTWTCDLRHAAATYLTHAWRLLNGDRVREGTIVTLLERDLRRMHVLHQRELHTRLHRSARAELRTAQEVLLRGGHPARTDRTASRRAEAGAAR</sequence>
<feature type="region of interest" description="Disordered" evidence="1">
    <location>
        <begin position="75"/>
        <end position="97"/>
    </location>
</feature>
<organism evidence="2 3">
    <name type="scientific">Cellulomonas algicola</name>
    <dbReference type="NCBI Taxonomy" id="2071633"/>
    <lineage>
        <taxon>Bacteria</taxon>
        <taxon>Bacillati</taxon>
        <taxon>Actinomycetota</taxon>
        <taxon>Actinomycetes</taxon>
        <taxon>Micrococcales</taxon>
        <taxon>Cellulomonadaceae</taxon>
        <taxon>Cellulomonas</taxon>
    </lineage>
</organism>
<evidence type="ECO:0000313" key="2">
    <source>
        <dbReference type="EMBL" id="GCD19494.1"/>
    </source>
</evidence>
<proteinExistence type="predicted"/>
<evidence type="ECO:0000256" key="1">
    <source>
        <dbReference type="SAM" id="MobiDB-lite"/>
    </source>
</evidence>
<reference evidence="2 3" key="1">
    <citation type="submission" date="2018-11" db="EMBL/GenBank/DDBJ databases">
        <title>Draft genome sequence of Cellulomonas takizawaensis strain TKZ-21.</title>
        <authorList>
            <person name="Yamamura H."/>
            <person name="Hayashi T."/>
            <person name="Hamada M."/>
            <person name="Serisawa Y."/>
            <person name="Matsuyama K."/>
            <person name="Nakagawa Y."/>
            <person name="Otoguro M."/>
            <person name="Yanagida F."/>
            <person name="Hayakawa M."/>
        </authorList>
    </citation>
    <scope>NUCLEOTIDE SEQUENCE [LARGE SCALE GENOMIC DNA]</scope>
    <source>
        <strain evidence="2 3">TKZ-21</strain>
    </source>
</reference>
<dbReference type="Proteomes" id="UP000288246">
    <property type="component" value="Unassembled WGS sequence"/>
</dbReference>
<gene>
    <name evidence="2" type="ORF">CTKZ_10560</name>
</gene>